<accession>A0A0V1N9C4</accession>
<name>A0A0V1N9C4_9BILA</name>
<proteinExistence type="inferred from homology"/>
<dbReference type="Pfam" id="PF25573">
    <property type="entry name" value="TPR_PSMD3_N"/>
    <property type="match status" value="2"/>
</dbReference>
<feature type="compositionally biased region" description="Acidic residues" evidence="3">
    <location>
        <begin position="527"/>
        <end position="538"/>
    </location>
</feature>
<dbReference type="EMBL" id="JYDO01000002">
    <property type="protein sequence ID" value="KRZ80578.1"/>
    <property type="molecule type" value="Genomic_DNA"/>
</dbReference>
<dbReference type="AlphaFoldDB" id="A0A0V1N9C4"/>
<dbReference type="SMART" id="SM00088">
    <property type="entry name" value="PINT"/>
    <property type="match status" value="1"/>
</dbReference>
<evidence type="ECO:0000259" key="4">
    <source>
        <dbReference type="PROSITE" id="PS50250"/>
    </source>
</evidence>
<evidence type="ECO:0000256" key="3">
    <source>
        <dbReference type="SAM" id="MobiDB-lite"/>
    </source>
</evidence>
<evidence type="ECO:0000313" key="5">
    <source>
        <dbReference type="EMBL" id="KRZ80578.1"/>
    </source>
</evidence>
<dbReference type="InterPro" id="IPR050756">
    <property type="entry name" value="CSN3"/>
</dbReference>
<dbReference type="Proteomes" id="UP000054843">
    <property type="component" value="Unassembled WGS sequence"/>
</dbReference>
<evidence type="ECO:0000256" key="2">
    <source>
        <dbReference type="ARBA" id="ARBA00022942"/>
    </source>
</evidence>
<dbReference type="InterPro" id="IPR013586">
    <property type="entry name" value="PSMD3_C"/>
</dbReference>
<dbReference type="PROSITE" id="PS50250">
    <property type="entry name" value="PCI"/>
    <property type="match status" value="1"/>
</dbReference>
<comment type="caution">
    <text evidence="5">The sequence shown here is derived from an EMBL/GenBank/DDBJ whole genome shotgun (WGS) entry which is preliminary data.</text>
</comment>
<dbReference type="GO" id="GO:0006511">
    <property type="term" value="P:ubiquitin-dependent protein catabolic process"/>
    <property type="evidence" value="ECO:0007669"/>
    <property type="project" value="TreeGrafter"/>
</dbReference>
<dbReference type="GO" id="GO:0042176">
    <property type="term" value="P:regulation of protein catabolic process"/>
    <property type="evidence" value="ECO:0007669"/>
    <property type="project" value="InterPro"/>
</dbReference>
<dbReference type="PANTHER" id="PTHR10758:SF2">
    <property type="entry name" value="26S PROTEASOME NON-ATPASE REGULATORY SUBUNIT 3"/>
    <property type="match status" value="1"/>
</dbReference>
<evidence type="ECO:0000313" key="6">
    <source>
        <dbReference type="Proteomes" id="UP000054843"/>
    </source>
</evidence>
<dbReference type="OrthoDB" id="1713558at2759"/>
<feature type="compositionally biased region" description="Basic and acidic residues" evidence="3">
    <location>
        <begin position="509"/>
        <end position="526"/>
    </location>
</feature>
<dbReference type="GO" id="GO:0030234">
    <property type="term" value="F:enzyme regulator activity"/>
    <property type="evidence" value="ECO:0007669"/>
    <property type="project" value="InterPro"/>
</dbReference>
<dbReference type="InterPro" id="IPR000717">
    <property type="entry name" value="PCI_dom"/>
</dbReference>
<comment type="similarity">
    <text evidence="1">Belongs to the proteasome subunit S3 family.</text>
</comment>
<organism evidence="5 6">
    <name type="scientific">Trichinella papuae</name>
    <dbReference type="NCBI Taxonomy" id="268474"/>
    <lineage>
        <taxon>Eukaryota</taxon>
        <taxon>Metazoa</taxon>
        <taxon>Ecdysozoa</taxon>
        <taxon>Nematoda</taxon>
        <taxon>Enoplea</taxon>
        <taxon>Dorylaimia</taxon>
        <taxon>Trichinellida</taxon>
        <taxon>Trichinellidae</taxon>
        <taxon>Trichinella</taxon>
    </lineage>
</organism>
<feature type="region of interest" description="Disordered" evidence="3">
    <location>
        <begin position="1"/>
        <end position="30"/>
    </location>
</feature>
<feature type="non-terminal residue" evidence="5">
    <location>
        <position position="1"/>
    </location>
</feature>
<dbReference type="Pfam" id="PF01399">
    <property type="entry name" value="PCI"/>
    <property type="match status" value="1"/>
</dbReference>
<reference evidence="5 6" key="1">
    <citation type="submission" date="2015-01" db="EMBL/GenBank/DDBJ databases">
        <title>Evolution of Trichinella species and genotypes.</title>
        <authorList>
            <person name="Korhonen P.K."/>
            <person name="Edoardo P."/>
            <person name="Giuseppe L.R."/>
            <person name="Gasser R.B."/>
        </authorList>
    </citation>
    <scope>NUCLEOTIDE SEQUENCE [LARGE SCALE GENOMIC DNA]</scope>
    <source>
        <strain evidence="5">ISS1980</strain>
    </source>
</reference>
<feature type="region of interest" description="Disordered" evidence="3">
    <location>
        <begin position="505"/>
        <end position="538"/>
    </location>
</feature>
<dbReference type="SMART" id="SM00753">
    <property type="entry name" value="PAM"/>
    <property type="match status" value="1"/>
</dbReference>
<sequence length="538" mass="61805">LSGIMHAKTEEAMEIEENPEDQKEAVPPTDPDLITLEDLKEHCRFIERCEQSKEPRSVGRVLRALGSTKKLLSASVLIRLVNQVFTAPSSAKTRIDLLRLLQVESEPQTEVGSIASPLKVKKTFGMMPSSIGSLPQVEAYIYLLVLVFLMKENKHEEAFTCSMNLVLLVQQHSRRSLDPFAAKAYYYYCLINERKGNLPNLIGPLMKRLQSATLHHEVESQAVLTNCLLRAYILQNMYDMAEKLHSKTAFPEDARTSEVARYFYYLGKIQRVRWCLVVLLFCWFISLFHLFSGRVKAIEADYCLAENHFRLALRKCPQHTAAGFRRSVQKFLITVELLLGDSPQRQIFRQEIFKKALMPYKGLAQGSSVEIGGLDMFDETLEKHKCTFAKDQTLALIIRLRPNVVKTAVRRIALAYSCINFTDIEHMLGLSNALDAEYVMAKAVEEGLIDAEVNHEKGFLQSREVYDLYATIEPQNQFHTRINFCLELYNQAMKAMRFPPKSYNSIETAEEKREREQQELEFAKELAEEDDEDDEDEY</sequence>
<dbReference type="GO" id="GO:0008541">
    <property type="term" value="C:proteasome regulatory particle, lid subcomplex"/>
    <property type="evidence" value="ECO:0007669"/>
    <property type="project" value="TreeGrafter"/>
</dbReference>
<dbReference type="Pfam" id="PF08375">
    <property type="entry name" value="Rpn3_C"/>
    <property type="match status" value="1"/>
</dbReference>
<keyword evidence="6" id="KW-1185">Reference proteome</keyword>
<protein>
    <submittedName>
        <fullName evidence="5">26S proteasome non-ATPase regulatory subunit 3</fullName>
    </submittedName>
</protein>
<gene>
    <name evidence="5" type="primary">mrpl-32</name>
    <name evidence="5" type="ORF">T10_7784</name>
</gene>
<dbReference type="InterPro" id="IPR057985">
    <property type="entry name" value="TPR_PSMD3_N"/>
</dbReference>
<keyword evidence="2 5" id="KW-0647">Proteasome</keyword>
<feature type="domain" description="PCI" evidence="4">
    <location>
        <begin position="286"/>
        <end position="467"/>
    </location>
</feature>
<evidence type="ECO:0000256" key="1">
    <source>
        <dbReference type="ARBA" id="ARBA00007912"/>
    </source>
</evidence>
<dbReference type="PANTHER" id="PTHR10758">
    <property type="entry name" value="26S PROTEASOME NON-ATPASE REGULATORY SUBUNIT 3/COP9 SIGNALOSOME COMPLEX SUBUNIT 3"/>
    <property type="match status" value="1"/>
</dbReference>